<evidence type="ECO:0000313" key="9">
    <source>
        <dbReference type="Proteomes" id="UP000005104"/>
    </source>
</evidence>
<dbReference type="Pfam" id="PF04138">
    <property type="entry name" value="GtrA_DPMS_TM"/>
    <property type="match status" value="1"/>
</dbReference>
<keyword evidence="3 6" id="KW-0812">Transmembrane</keyword>
<comment type="similarity">
    <text evidence="2">Belongs to the GtrA family.</text>
</comment>
<dbReference type="InterPro" id="IPR051401">
    <property type="entry name" value="GtrA_CellWall_Glycosyl"/>
</dbReference>
<keyword evidence="9" id="KW-1185">Reference proteome</keyword>
<dbReference type="OrthoDB" id="9794212at2"/>
<dbReference type="Gene3D" id="3.40.50.1000">
    <property type="entry name" value="HAD superfamily/HAD-like"/>
    <property type="match status" value="1"/>
</dbReference>
<dbReference type="AlphaFoldDB" id="H5Y4H6"/>
<evidence type="ECO:0000256" key="5">
    <source>
        <dbReference type="ARBA" id="ARBA00023136"/>
    </source>
</evidence>
<dbReference type="STRING" id="768710.DesyoDRAFT_2501"/>
<dbReference type="Pfam" id="PF12710">
    <property type="entry name" value="HAD"/>
    <property type="match status" value="1"/>
</dbReference>
<name>H5Y4H6_9FIRM</name>
<evidence type="ECO:0000256" key="3">
    <source>
        <dbReference type="ARBA" id="ARBA00022692"/>
    </source>
</evidence>
<reference evidence="8 9" key="1">
    <citation type="submission" date="2011-11" db="EMBL/GenBank/DDBJ databases">
        <title>The Noncontiguous Finished genome of Desulfosporosinus youngiae DSM 17734.</title>
        <authorList>
            <consortium name="US DOE Joint Genome Institute (JGI-PGF)"/>
            <person name="Lucas S."/>
            <person name="Han J."/>
            <person name="Lapidus A."/>
            <person name="Cheng J.-F."/>
            <person name="Goodwin L."/>
            <person name="Pitluck S."/>
            <person name="Peters L."/>
            <person name="Ovchinnikova G."/>
            <person name="Lu M."/>
            <person name="Land M.L."/>
            <person name="Hauser L."/>
            <person name="Pester M."/>
            <person name="Spring S."/>
            <person name="Ollivier B."/>
            <person name="Rattei T."/>
            <person name="Klenk H.-P."/>
            <person name="Wagner M."/>
            <person name="Loy A."/>
            <person name="Woyke T.J."/>
        </authorList>
    </citation>
    <scope>NUCLEOTIDE SEQUENCE [LARGE SCALE GENOMIC DNA]</scope>
    <source>
        <strain evidence="8 9">DSM 17734</strain>
    </source>
</reference>
<feature type="transmembrane region" description="Helical" evidence="6">
    <location>
        <begin position="203"/>
        <end position="228"/>
    </location>
</feature>
<dbReference type="HOGENOM" id="CLU_859781_0_0_9"/>
<dbReference type="SUPFAM" id="SSF56784">
    <property type="entry name" value="HAD-like"/>
    <property type="match status" value="1"/>
</dbReference>
<dbReference type="EMBL" id="CM001441">
    <property type="protein sequence ID" value="EHQ89574.1"/>
    <property type="molecule type" value="Genomic_DNA"/>
</dbReference>
<dbReference type="PANTHER" id="PTHR38459">
    <property type="entry name" value="PROPHAGE BACTOPRENOL-LINKED GLUCOSE TRANSLOCASE HOMOLOG"/>
    <property type="match status" value="1"/>
</dbReference>
<dbReference type="RefSeq" id="WP_007783318.1">
    <property type="nucleotide sequence ID" value="NZ_CM001441.1"/>
</dbReference>
<sequence>MNVYDFDKTIYDGDSTLDFYVYCLKKHPRTACYLPSQLASALLYGLGVHSKVRFKEIFYSFLRSLQDIDGIIAGFWASHAGKIKDWYLKQRADSDVVISASPEFLLKPLGEKLGITILASKVNKATGLYEGDNCYGTAKVQRLQDEIKDWAIDEFYSDSLSDAPLALLAERSFLVEGDELIPWSDYQPAGFKKAKGLLFSKELIGFLIIGTLNALHGVLFAYLFSLLFNVNTAFIAGYLLSLSLSYLLNSCLTFKEALSWPKYIKFCFSYLPNFLIQNLIVLIFFNFCGLPKVLVYFLAAIIGVPITFILIRKFAFRSNIAAS</sequence>
<feature type="domain" description="GtrA/DPMS transmembrane" evidence="7">
    <location>
        <begin position="206"/>
        <end position="316"/>
    </location>
</feature>
<proteinExistence type="inferred from homology"/>
<dbReference type="GO" id="GO:0000271">
    <property type="term" value="P:polysaccharide biosynthetic process"/>
    <property type="evidence" value="ECO:0007669"/>
    <property type="project" value="InterPro"/>
</dbReference>
<feature type="transmembrane region" description="Helical" evidence="6">
    <location>
        <begin position="234"/>
        <end position="254"/>
    </location>
</feature>
<dbReference type="Proteomes" id="UP000005104">
    <property type="component" value="Chromosome"/>
</dbReference>
<evidence type="ECO:0000256" key="2">
    <source>
        <dbReference type="ARBA" id="ARBA00009399"/>
    </source>
</evidence>
<keyword evidence="5 6" id="KW-0472">Membrane</keyword>
<evidence type="ECO:0000256" key="4">
    <source>
        <dbReference type="ARBA" id="ARBA00022989"/>
    </source>
</evidence>
<feature type="transmembrane region" description="Helical" evidence="6">
    <location>
        <begin position="293"/>
        <end position="311"/>
    </location>
</feature>
<gene>
    <name evidence="8" type="ORF">DesyoDRAFT_2501</name>
</gene>
<protein>
    <submittedName>
        <fullName evidence="8">Phosphoserine phosphatase</fullName>
    </submittedName>
</protein>
<evidence type="ECO:0000259" key="7">
    <source>
        <dbReference type="Pfam" id="PF04138"/>
    </source>
</evidence>
<dbReference type="InterPro" id="IPR036412">
    <property type="entry name" value="HAD-like_sf"/>
</dbReference>
<dbReference type="eggNOG" id="COG0560">
    <property type="taxonomic scope" value="Bacteria"/>
</dbReference>
<dbReference type="InterPro" id="IPR007267">
    <property type="entry name" value="GtrA_DPMS_TM"/>
</dbReference>
<comment type="subcellular location">
    <subcellularLocation>
        <location evidence="1">Membrane</location>
        <topology evidence="1">Multi-pass membrane protein</topology>
    </subcellularLocation>
</comment>
<keyword evidence="4 6" id="KW-1133">Transmembrane helix</keyword>
<dbReference type="PANTHER" id="PTHR38459:SF1">
    <property type="entry name" value="PROPHAGE BACTOPRENOL-LINKED GLUCOSE TRANSLOCASE HOMOLOG"/>
    <property type="match status" value="1"/>
</dbReference>
<feature type="transmembrane region" description="Helical" evidence="6">
    <location>
        <begin position="266"/>
        <end position="287"/>
    </location>
</feature>
<dbReference type="Gene3D" id="1.20.1440.100">
    <property type="entry name" value="SG protein - dephosphorylation function"/>
    <property type="match status" value="1"/>
</dbReference>
<dbReference type="GO" id="GO:0005886">
    <property type="term" value="C:plasma membrane"/>
    <property type="evidence" value="ECO:0007669"/>
    <property type="project" value="TreeGrafter"/>
</dbReference>
<evidence type="ECO:0000256" key="6">
    <source>
        <dbReference type="SAM" id="Phobius"/>
    </source>
</evidence>
<organism evidence="8 9">
    <name type="scientific">Desulfosporosinus youngiae DSM 17734</name>
    <dbReference type="NCBI Taxonomy" id="768710"/>
    <lineage>
        <taxon>Bacteria</taxon>
        <taxon>Bacillati</taxon>
        <taxon>Bacillota</taxon>
        <taxon>Clostridia</taxon>
        <taxon>Eubacteriales</taxon>
        <taxon>Desulfitobacteriaceae</taxon>
        <taxon>Desulfosporosinus</taxon>
    </lineage>
</organism>
<evidence type="ECO:0000313" key="8">
    <source>
        <dbReference type="EMBL" id="EHQ89574.1"/>
    </source>
</evidence>
<evidence type="ECO:0000256" key="1">
    <source>
        <dbReference type="ARBA" id="ARBA00004141"/>
    </source>
</evidence>
<dbReference type="InterPro" id="IPR023214">
    <property type="entry name" value="HAD_sf"/>
</dbReference>
<accession>H5Y4H6</accession>